<feature type="compositionally biased region" description="Low complexity" evidence="1">
    <location>
        <begin position="101"/>
        <end position="112"/>
    </location>
</feature>
<proteinExistence type="predicted"/>
<sequence length="112" mass="12966">MSSEGLKMAYGRCLIGRRSKKKLCDPRRKRRMTYPEAARELRVSENWLRAHIMELPHGKIGKFVYFTENDLECIDEMFHREPIVQSARPVTRHPLAELKPSSRSRPGASPSS</sequence>
<name>A0ABD5EYK1_9ACTN</name>
<dbReference type="AlphaFoldDB" id="A0ABD5EYK1"/>
<dbReference type="Proteomes" id="UP001183535">
    <property type="component" value="Unassembled WGS sequence"/>
</dbReference>
<evidence type="ECO:0000313" key="2">
    <source>
        <dbReference type="EMBL" id="MDT0439735.1"/>
    </source>
</evidence>
<protein>
    <submittedName>
        <fullName evidence="2">Helix-turn-helix domain-containing protein</fullName>
    </submittedName>
</protein>
<reference evidence="3" key="1">
    <citation type="submission" date="2023-07" db="EMBL/GenBank/DDBJ databases">
        <title>30 novel species of actinomycetes from the DSMZ collection.</title>
        <authorList>
            <person name="Nouioui I."/>
        </authorList>
    </citation>
    <scope>NUCLEOTIDE SEQUENCE [LARGE SCALE GENOMIC DNA]</scope>
    <source>
        <strain evidence="3">DSM 41981</strain>
    </source>
</reference>
<dbReference type="RefSeq" id="WP_141721929.1">
    <property type="nucleotide sequence ID" value="NZ_JAVRES010000030.1"/>
</dbReference>
<dbReference type="EMBL" id="JAVRES010000030">
    <property type="protein sequence ID" value="MDT0439735.1"/>
    <property type="molecule type" value="Genomic_DNA"/>
</dbReference>
<evidence type="ECO:0000313" key="3">
    <source>
        <dbReference type="Proteomes" id="UP001183535"/>
    </source>
</evidence>
<feature type="region of interest" description="Disordered" evidence="1">
    <location>
        <begin position="85"/>
        <end position="112"/>
    </location>
</feature>
<keyword evidence="3" id="KW-1185">Reference proteome</keyword>
<evidence type="ECO:0000256" key="1">
    <source>
        <dbReference type="SAM" id="MobiDB-lite"/>
    </source>
</evidence>
<comment type="caution">
    <text evidence="2">The sequence shown here is derived from an EMBL/GenBank/DDBJ whole genome shotgun (WGS) entry which is preliminary data.</text>
</comment>
<gene>
    <name evidence="2" type="ORF">RM877_34270</name>
</gene>
<accession>A0ABD5EYK1</accession>
<organism evidence="2 3">
    <name type="scientific">Streptomyces doudnae</name>
    <dbReference type="NCBI Taxonomy" id="3075536"/>
    <lineage>
        <taxon>Bacteria</taxon>
        <taxon>Bacillati</taxon>
        <taxon>Actinomycetota</taxon>
        <taxon>Actinomycetes</taxon>
        <taxon>Kitasatosporales</taxon>
        <taxon>Streptomycetaceae</taxon>
        <taxon>Streptomyces</taxon>
    </lineage>
</organism>